<proteinExistence type="predicted"/>
<dbReference type="Pfam" id="PF14542">
    <property type="entry name" value="Acetyltransf_CG"/>
    <property type="match status" value="1"/>
</dbReference>
<evidence type="ECO:0000313" key="3">
    <source>
        <dbReference type="Proteomes" id="UP000193017"/>
    </source>
</evidence>
<dbReference type="InterPro" id="IPR045057">
    <property type="entry name" value="Gcn5-rel_NAT"/>
</dbReference>
<dbReference type="Gene3D" id="3.40.630.30">
    <property type="match status" value="1"/>
</dbReference>
<dbReference type="PANTHER" id="PTHR31435">
    <property type="entry name" value="PROTEIN NATD1"/>
    <property type="match status" value="1"/>
</dbReference>
<protein>
    <recommendedName>
        <fullName evidence="1">N-acetyltransferase domain-containing protein</fullName>
    </recommendedName>
</protein>
<gene>
    <name evidence="2" type="ORF">B0A89_04685</name>
</gene>
<sequence>MDITIERQDGPDGGRYVAQVDGSGPRAELIYTRPRPGIVSADHTLVPDALGGRGVGSALVKALVSDCLESGERIVPACSFVHVQQRRHPEWAAAFA</sequence>
<dbReference type="EMBL" id="CP020612">
    <property type="protein sequence ID" value="ARJ69032.1"/>
    <property type="molecule type" value="Genomic_DNA"/>
</dbReference>
<dbReference type="InterPro" id="IPR016181">
    <property type="entry name" value="Acyl_CoA_acyltransferase"/>
</dbReference>
<dbReference type="KEGG" id="pcon:B0A89_04685"/>
<organism evidence="2 3">
    <name type="scientific">Paracoccus contaminans</name>
    <dbReference type="NCBI Taxonomy" id="1945662"/>
    <lineage>
        <taxon>Bacteria</taxon>
        <taxon>Pseudomonadati</taxon>
        <taxon>Pseudomonadota</taxon>
        <taxon>Alphaproteobacteria</taxon>
        <taxon>Rhodobacterales</taxon>
        <taxon>Paracoccaceae</taxon>
        <taxon>Paracoccus</taxon>
    </lineage>
</organism>
<dbReference type="STRING" id="1945662.B0A89_04685"/>
<evidence type="ECO:0000313" key="2">
    <source>
        <dbReference type="EMBL" id="ARJ69032.1"/>
    </source>
</evidence>
<evidence type="ECO:0000259" key="1">
    <source>
        <dbReference type="PROSITE" id="PS51729"/>
    </source>
</evidence>
<accession>A0A1W6CVY5</accession>
<dbReference type="Proteomes" id="UP000193017">
    <property type="component" value="Chromosome"/>
</dbReference>
<dbReference type="OrthoDB" id="9800945at2"/>
<dbReference type="PROSITE" id="PS51729">
    <property type="entry name" value="GNAT_YJDJ"/>
    <property type="match status" value="1"/>
</dbReference>
<feature type="domain" description="N-acetyltransferase" evidence="1">
    <location>
        <begin position="8"/>
        <end position="96"/>
    </location>
</feature>
<dbReference type="RefSeq" id="WP_085377148.1">
    <property type="nucleotide sequence ID" value="NZ_CP020612.1"/>
</dbReference>
<dbReference type="PANTHER" id="PTHR31435:SF9">
    <property type="entry name" value="PROTEIN NATD1"/>
    <property type="match status" value="1"/>
</dbReference>
<reference evidence="2 3" key="1">
    <citation type="submission" date="2017-03" db="EMBL/GenBank/DDBJ databases">
        <title>Genome sequence of Paracoccus contaminans isolated from a water microcosm.</title>
        <authorList>
            <person name="Aurass P."/>
            <person name="Karste S."/>
            <person name="Trost E."/>
            <person name="Glaeser S.P."/>
            <person name="Kaempfer P."/>
            <person name="Flieger A."/>
        </authorList>
    </citation>
    <scope>NUCLEOTIDE SEQUENCE [LARGE SCALE GENOMIC DNA]</scope>
    <source>
        <strain evidence="3">RKI 16-01929T\LMG 29738T\CCM 8701T\CIP 111112T</strain>
    </source>
</reference>
<keyword evidence="3" id="KW-1185">Reference proteome</keyword>
<dbReference type="SUPFAM" id="SSF55729">
    <property type="entry name" value="Acyl-CoA N-acyltransferases (Nat)"/>
    <property type="match status" value="1"/>
</dbReference>
<dbReference type="InterPro" id="IPR031165">
    <property type="entry name" value="GNAT_YJDJ"/>
</dbReference>
<name>A0A1W6CVY5_9RHOB</name>
<dbReference type="AlphaFoldDB" id="A0A1W6CVY5"/>